<evidence type="ECO:0000256" key="3">
    <source>
        <dbReference type="ARBA" id="ARBA00009347"/>
    </source>
</evidence>
<feature type="domain" description="Acyl-CoA dehydrogenase/oxidase N-terminal" evidence="15">
    <location>
        <begin position="152"/>
        <end position="243"/>
    </location>
</feature>
<comment type="cofactor">
    <cofactor evidence="1">
        <name>FAD</name>
        <dbReference type="ChEBI" id="CHEBI:57692"/>
    </cofactor>
</comment>
<dbReference type="EC" id="1.3.8.8" evidence="5"/>
<dbReference type="PANTHER" id="PTHR48083:SF33">
    <property type="entry name" value="ACYL-COENZYME A DEHYDROGENASE"/>
    <property type="match status" value="1"/>
</dbReference>
<dbReference type="GO" id="GO:0033539">
    <property type="term" value="P:fatty acid beta-oxidation using acyl-CoA dehydrogenase"/>
    <property type="evidence" value="ECO:0007669"/>
    <property type="project" value="InterPro"/>
</dbReference>
<dbReference type="NCBIfam" id="NF007000">
    <property type="entry name" value="PRK09463.1"/>
    <property type="match status" value="1"/>
</dbReference>
<dbReference type="InterPro" id="IPR036250">
    <property type="entry name" value="AcylCo_DH-like_C"/>
</dbReference>
<keyword evidence="7" id="KW-0285">Flavoprotein</keyword>
<gene>
    <name evidence="17" type="ORF">AZI86_12850</name>
</gene>
<dbReference type="Pfam" id="PF09317">
    <property type="entry name" value="ACDH_C"/>
    <property type="match status" value="1"/>
</dbReference>
<dbReference type="InterPro" id="IPR050741">
    <property type="entry name" value="Acyl-CoA_dehydrogenase"/>
</dbReference>
<feature type="transmembrane region" description="Helical" evidence="12">
    <location>
        <begin position="37"/>
        <end position="57"/>
    </location>
</feature>
<dbReference type="EMBL" id="LUKE01000003">
    <property type="protein sequence ID" value="KYG63712.1"/>
    <property type="molecule type" value="Genomic_DNA"/>
</dbReference>
<feature type="domain" description="Acyl-CoA dehydrogenase/oxidase C-terminal" evidence="13">
    <location>
        <begin position="369"/>
        <end position="516"/>
    </location>
</feature>
<dbReference type="GO" id="GO:0050660">
    <property type="term" value="F:flavin adenine dinucleotide binding"/>
    <property type="evidence" value="ECO:0007669"/>
    <property type="project" value="InterPro"/>
</dbReference>
<dbReference type="InterPro" id="IPR013786">
    <property type="entry name" value="AcylCoA_DH/ox_N"/>
</dbReference>
<dbReference type="GO" id="GO:0004466">
    <property type="term" value="F:long-chain fatty acyl-CoA dehydrogenase activity"/>
    <property type="evidence" value="ECO:0007669"/>
    <property type="project" value="UniProtKB-EC"/>
</dbReference>
<feature type="domain" description="Acyl-CoA oxidase/dehydrogenase middle" evidence="14">
    <location>
        <begin position="248"/>
        <end position="339"/>
    </location>
</feature>
<dbReference type="InterPro" id="IPR009075">
    <property type="entry name" value="AcylCo_DH/oxidase_C"/>
</dbReference>
<evidence type="ECO:0000256" key="2">
    <source>
        <dbReference type="ARBA" id="ARBA00005005"/>
    </source>
</evidence>
<dbReference type="Gene3D" id="1.20.140.10">
    <property type="entry name" value="Butyryl-CoA Dehydrogenase, subunit A, domain 3"/>
    <property type="match status" value="1"/>
</dbReference>
<dbReference type="InterPro" id="IPR015396">
    <property type="entry name" value="FadE_C"/>
</dbReference>
<proteinExistence type="inferred from homology"/>
<dbReference type="FunFam" id="1.10.540.10:FF:000004">
    <property type="entry name" value="Acyl-CoA dehydrogenase"/>
    <property type="match status" value="1"/>
</dbReference>
<dbReference type="NCBIfam" id="NF009586">
    <property type="entry name" value="PRK13026.1"/>
    <property type="match status" value="1"/>
</dbReference>
<evidence type="ECO:0000256" key="4">
    <source>
        <dbReference type="ARBA" id="ARBA00012033"/>
    </source>
</evidence>
<evidence type="ECO:0000256" key="6">
    <source>
        <dbReference type="ARBA" id="ARBA00020144"/>
    </source>
</evidence>
<dbReference type="EC" id="1.3.8.7" evidence="4"/>
<accession>A0A150WJ15</accession>
<keyword evidence="18" id="KW-1185">Reference proteome</keyword>
<dbReference type="Proteomes" id="UP000075320">
    <property type="component" value="Unassembled WGS sequence"/>
</dbReference>
<keyword evidence="12" id="KW-0812">Transmembrane</keyword>
<comment type="pathway">
    <text evidence="2">Lipid metabolism; fatty acid beta-oxidation.</text>
</comment>
<dbReference type="AlphaFoldDB" id="A0A150WJ15"/>
<evidence type="ECO:0000256" key="12">
    <source>
        <dbReference type="SAM" id="Phobius"/>
    </source>
</evidence>
<dbReference type="InterPro" id="IPR009100">
    <property type="entry name" value="AcylCoA_DH/oxidase_NM_dom_sf"/>
</dbReference>
<dbReference type="Gene3D" id="1.10.540.10">
    <property type="entry name" value="Acyl-CoA dehydrogenase/oxidase, N-terminal domain"/>
    <property type="match status" value="1"/>
</dbReference>
<organism evidence="17 18">
    <name type="scientific">Bdellovibrio bacteriovorus</name>
    <dbReference type="NCBI Taxonomy" id="959"/>
    <lineage>
        <taxon>Bacteria</taxon>
        <taxon>Pseudomonadati</taxon>
        <taxon>Bdellovibrionota</taxon>
        <taxon>Bdellovibrionia</taxon>
        <taxon>Bdellovibrionales</taxon>
        <taxon>Pseudobdellovibrionaceae</taxon>
        <taxon>Bdellovibrio</taxon>
    </lineage>
</organism>
<evidence type="ECO:0000256" key="9">
    <source>
        <dbReference type="ARBA" id="ARBA00023002"/>
    </source>
</evidence>
<reference evidence="17 18" key="1">
    <citation type="submission" date="2016-03" db="EMBL/GenBank/DDBJ databases">
        <authorList>
            <person name="Ploux O."/>
        </authorList>
    </citation>
    <scope>NUCLEOTIDE SEQUENCE [LARGE SCALE GENOMIC DNA]</scope>
    <source>
        <strain evidence="17 18">R0</strain>
    </source>
</reference>
<evidence type="ECO:0000256" key="5">
    <source>
        <dbReference type="ARBA" id="ARBA00012040"/>
    </source>
</evidence>
<evidence type="ECO:0000313" key="17">
    <source>
        <dbReference type="EMBL" id="KYG63712.1"/>
    </source>
</evidence>
<dbReference type="InterPro" id="IPR046373">
    <property type="entry name" value="Acyl-CoA_Oxase/DH_mid-dom_sf"/>
</dbReference>
<evidence type="ECO:0000256" key="8">
    <source>
        <dbReference type="ARBA" id="ARBA00022827"/>
    </source>
</evidence>
<dbReference type="InterPro" id="IPR006089">
    <property type="entry name" value="Acyl-CoA_DH_CS"/>
</dbReference>
<dbReference type="Pfam" id="PF02770">
    <property type="entry name" value="Acyl-CoA_dh_M"/>
    <property type="match status" value="1"/>
</dbReference>
<evidence type="ECO:0000259" key="15">
    <source>
        <dbReference type="Pfam" id="PF02771"/>
    </source>
</evidence>
<comment type="catalytic activity">
    <reaction evidence="10">
        <text>a medium-chain 2,3-saturated fatty acyl-CoA + oxidized [electron-transfer flavoprotein] + H(+) = a medium-chain (2E)-enoyl-CoA + reduced [electron-transfer flavoprotein]</text>
        <dbReference type="Rhea" id="RHEA:14477"/>
        <dbReference type="Rhea" id="RHEA-COMP:10685"/>
        <dbReference type="Rhea" id="RHEA-COMP:10686"/>
        <dbReference type="ChEBI" id="CHEBI:15378"/>
        <dbReference type="ChEBI" id="CHEBI:57692"/>
        <dbReference type="ChEBI" id="CHEBI:58307"/>
        <dbReference type="ChEBI" id="CHEBI:83723"/>
        <dbReference type="ChEBI" id="CHEBI:83726"/>
        <dbReference type="EC" id="1.3.8.7"/>
    </reaction>
</comment>
<dbReference type="Pfam" id="PF00441">
    <property type="entry name" value="Acyl-CoA_dh_1"/>
    <property type="match status" value="1"/>
</dbReference>
<name>A0A150WJ15_BDEBC</name>
<evidence type="ECO:0000256" key="7">
    <source>
        <dbReference type="ARBA" id="ARBA00022630"/>
    </source>
</evidence>
<feature type="transmembrane region" description="Helical" evidence="12">
    <location>
        <begin position="6"/>
        <end position="30"/>
    </location>
</feature>
<comment type="similarity">
    <text evidence="3">Belongs to the acyl-CoA dehydrogenase family.</text>
</comment>
<comment type="caution">
    <text evidence="17">The sequence shown here is derived from an EMBL/GenBank/DDBJ whole genome shotgun (WGS) entry which is preliminary data.</text>
</comment>
<keyword evidence="12" id="KW-0472">Membrane</keyword>
<dbReference type="InterPro" id="IPR006091">
    <property type="entry name" value="Acyl-CoA_Oxase/DH_mid-dom"/>
</dbReference>
<dbReference type="OrthoDB" id="5287146at2"/>
<dbReference type="Gene3D" id="2.40.110.10">
    <property type="entry name" value="Butyryl-CoA Dehydrogenase, subunit A, domain 2"/>
    <property type="match status" value="1"/>
</dbReference>
<dbReference type="SUPFAM" id="SSF47203">
    <property type="entry name" value="Acyl-CoA dehydrogenase C-terminal domain-like"/>
    <property type="match status" value="1"/>
</dbReference>
<dbReference type="SUPFAM" id="SSF56645">
    <property type="entry name" value="Acyl-CoA dehydrogenase NM domain-like"/>
    <property type="match status" value="1"/>
</dbReference>
<sequence>MDFINAYHGYFLECCTWAWVLGSIALLLFVGFFSSPLIVWTIALAVILFGFGAPLWLGIVFAVLAVIFNIPPIRAAVFTSGVFAIFKKFEFLPKISDTEKAALDAGVVWVEKDLFSGKPNFGNLMKEAYPDLTAEEKAFMDGPVNNLCAMIDHWEIYKKREIPQEIWDYIKKEKFLGMIVPKEYGGLGFSALCHSEVIMKISSRSLAVAIQVMVPNSLGPAELLAHYGTDAQKNHWLPRLALGQEIPCFGLTEPTAGSDAGSITSHGVLFKGADGKLQIKLNWNKRWITLAAISSVIGLAFRLRDPENLLGKGEDLGITCALIPSNLPGVVIGRRHDPLNTPFYNCPTQGHDVIVNAEDAIVGGVAGAGRGWGMLMECLAAGRGISLPAQATGGAKLLTRICSAHAVVRRQFGMSIGKFEGIEEPLARIGASTYTLEAMRRYCLGALDKGIKPGVITAMQKYYATEMGRKGINDAMDIMGGAGISMGPRNLISEIYIATPIGITVEGANIMTRTLIIFGQGALRAHPFAYAEVKAYEANDLKAFDAAFSGHIGHIVRNTCRAILLSLSRGYLAATPDCHPQMKVYFRRLSWTSATFALLSDVAMGVLGGTLKAKQKLTGRYADILANMYMATAVLRRFEAEGRREEDLPFVHYSLKNNMAEIQKGFDGIFDNLKIPGIRWFFKGWIGAWSRINSVGSQASDGWSHAIADAMMKEGGIRDRLTDGIYLDKNPNHQMGRLENAFQVSLKADAAEKKIRKAVRDGILPKKKTNMLYDEAKNKNVISADEHKLLQEADGIRYDAILVDDFSEEQYHANKVIR</sequence>
<dbReference type="UniPathway" id="UPA00659"/>
<evidence type="ECO:0000256" key="10">
    <source>
        <dbReference type="ARBA" id="ARBA00047882"/>
    </source>
</evidence>
<evidence type="ECO:0000313" key="18">
    <source>
        <dbReference type="Proteomes" id="UP000075320"/>
    </source>
</evidence>
<dbReference type="RefSeq" id="WP_061835606.1">
    <property type="nucleotide sequence ID" value="NZ_LUKE01000003.1"/>
</dbReference>
<feature type="domain" description="Acyl-CoA dehydrogenase C-terminal bacterial-type" evidence="16">
    <location>
        <begin position="523"/>
        <end position="806"/>
    </location>
</feature>
<dbReference type="Pfam" id="PF02771">
    <property type="entry name" value="Acyl-CoA_dh_N"/>
    <property type="match status" value="1"/>
</dbReference>
<dbReference type="GO" id="GO:0070991">
    <property type="term" value="F:medium-chain fatty acyl-CoA dehydrogenase activity"/>
    <property type="evidence" value="ECO:0007669"/>
    <property type="project" value="UniProtKB-EC"/>
</dbReference>
<keyword evidence="8" id="KW-0274">FAD</keyword>
<keyword evidence="12" id="KW-1133">Transmembrane helix</keyword>
<evidence type="ECO:0000256" key="11">
    <source>
        <dbReference type="ARBA" id="ARBA00049247"/>
    </source>
</evidence>
<dbReference type="PROSITE" id="PS00072">
    <property type="entry name" value="ACYL_COA_DH_1"/>
    <property type="match status" value="1"/>
</dbReference>
<dbReference type="GO" id="GO:0005737">
    <property type="term" value="C:cytoplasm"/>
    <property type="evidence" value="ECO:0007669"/>
    <property type="project" value="UniProtKB-ARBA"/>
</dbReference>
<evidence type="ECO:0000259" key="16">
    <source>
        <dbReference type="Pfam" id="PF09317"/>
    </source>
</evidence>
<evidence type="ECO:0000259" key="13">
    <source>
        <dbReference type="Pfam" id="PF00441"/>
    </source>
</evidence>
<protein>
    <recommendedName>
        <fullName evidence="6">Acyl-coenzyme A dehydrogenase</fullName>
        <ecNumber evidence="4">1.3.8.7</ecNumber>
        <ecNumber evidence="5">1.3.8.8</ecNumber>
    </recommendedName>
</protein>
<dbReference type="InterPro" id="IPR037069">
    <property type="entry name" value="AcylCoA_DH/ox_N_sf"/>
</dbReference>
<comment type="catalytic activity">
    <reaction evidence="11">
        <text>a long-chain 2,3-saturated fatty acyl-CoA + oxidized [electron-transfer flavoprotein] + H(+) = a long-chain (2E)-enoyl-CoA + reduced [electron-transfer flavoprotein]</text>
        <dbReference type="Rhea" id="RHEA:17721"/>
        <dbReference type="Rhea" id="RHEA-COMP:10685"/>
        <dbReference type="Rhea" id="RHEA-COMP:10686"/>
        <dbReference type="ChEBI" id="CHEBI:15378"/>
        <dbReference type="ChEBI" id="CHEBI:57692"/>
        <dbReference type="ChEBI" id="CHEBI:58307"/>
        <dbReference type="ChEBI" id="CHEBI:83721"/>
        <dbReference type="ChEBI" id="CHEBI:83727"/>
        <dbReference type="EC" id="1.3.8.8"/>
    </reaction>
</comment>
<keyword evidence="9" id="KW-0560">Oxidoreductase</keyword>
<evidence type="ECO:0000256" key="1">
    <source>
        <dbReference type="ARBA" id="ARBA00001974"/>
    </source>
</evidence>
<evidence type="ECO:0000259" key="14">
    <source>
        <dbReference type="Pfam" id="PF02770"/>
    </source>
</evidence>
<dbReference type="PANTHER" id="PTHR48083">
    <property type="entry name" value="MEDIUM-CHAIN SPECIFIC ACYL-COA DEHYDROGENASE, MITOCHONDRIAL-RELATED"/>
    <property type="match status" value="1"/>
</dbReference>